<dbReference type="OrthoDB" id="9792500at2"/>
<evidence type="ECO:0000313" key="3">
    <source>
        <dbReference type="EMBL" id="ADZ69934.1"/>
    </source>
</evidence>
<dbReference type="SUPFAM" id="SSF52402">
    <property type="entry name" value="Adenine nucleotide alpha hydrolases-like"/>
    <property type="match status" value="1"/>
</dbReference>
<sequence length="144" mass="15374">MFNTILVPVDPGETSFSTPALETAARFARDYDGKVRLVAVLAHTQGFVASYLPEDFEKTAVAETRNLLEDLAKGLGLPEGSVSVAVRLGSVYHEVIEEAEAAKADLIVMGSHKPALSTYLIGSNAAHIVRHAPCSVMVLRPNKG</sequence>
<dbReference type="InterPro" id="IPR006015">
    <property type="entry name" value="Universal_stress_UspA"/>
</dbReference>
<dbReference type="PRINTS" id="PR01438">
    <property type="entry name" value="UNVRSLSTRESS"/>
</dbReference>
<dbReference type="PATRIC" id="fig|991905.3.peg.1548"/>
<name>F2J408_POLGS</name>
<reference evidence="3 4" key="1">
    <citation type="journal article" date="2011" name="J. Bacteriol.">
        <title>Complete genome sequence of Polymorphum gilvum SL003B-26A1T, a crude oil-degrading bacterium from oil-polluted saline soil.</title>
        <authorList>
            <person name="Li S.G."/>
            <person name="Tang Y.Q."/>
            <person name="Nie Y."/>
            <person name="Cai M."/>
            <person name="Wu X.L."/>
        </authorList>
    </citation>
    <scope>NUCLEOTIDE SEQUENCE [LARGE SCALE GENOMIC DNA]</scope>
    <source>
        <strain evidence="4">LMG 25793 / CGMCC 1.9160 / SL003B-26A1</strain>
    </source>
</reference>
<dbReference type="HOGENOM" id="CLU_049301_12_0_5"/>
<keyword evidence="4" id="KW-1185">Reference proteome</keyword>
<dbReference type="InterPro" id="IPR014729">
    <property type="entry name" value="Rossmann-like_a/b/a_fold"/>
</dbReference>
<dbReference type="Pfam" id="PF00582">
    <property type="entry name" value="Usp"/>
    <property type="match status" value="1"/>
</dbReference>
<evidence type="ECO:0000313" key="4">
    <source>
        <dbReference type="Proteomes" id="UP000008130"/>
    </source>
</evidence>
<proteinExistence type="inferred from homology"/>
<evidence type="ECO:0000256" key="1">
    <source>
        <dbReference type="ARBA" id="ARBA00008791"/>
    </source>
</evidence>
<feature type="domain" description="UspA" evidence="2">
    <location>
        <begin position="1"/>
        <end position="140"/>
    </location>
</feature>
<protein>
    <submittedName>
        <fullName evidence="3">Universal stress protein family, putative</fullName>
    </submittedName>
</protein>
<dbReference type="EMBL" id="CP002568">
    <property type="protein sequence ID" value="ADZ69934.1"/>
    <property type="molecule type" value="Genomic_DNA"/>
</dbReference>
<dbReference type="CDD" id="cd00293">
    <property type="entry name" value="USP-like"/>
    <property type="match status" value="1"/>
</dbReference>
<dbReference type="AlphaFoldDB" id="F2J408"/>
<comment type="similarity">
    <text evidence="1">Belongs to the universal stress protein A family.</text>
</comment>
<dbReference type="KEGG" id="pgv:SL003B_1506"/>
<dbReference type="PANTHER" id="PTHR46268:SF6">
    <property type="entry name" value="UNIVERSAL STRESS PROTEIN UP12"/>
    <property type="match status" value="1"/>
</dbReference>
<dbReference type="eggNOG" id="COG0589">
    <property type="taxonomic scope" value="Bacteria"/>
</dbReference>
<dbReference type="Gene3D" id="3.40.50.620">
    <property type="entry name" value="HUPs"/>
    <property type="match status" value="1"/>
</dbReference>
<dbReference type="Proteomes" id="UP000008130">
    <property type="component" value="Chromosome"/>
</dbReference>
<organism evidence="3 4">
    <name type="scientific">Polymorphum gilvum (strain LMG 25793 / CGMCC 1.9160 / SL003B-26A1)</name>
    <dbReference type="NCBI Taxonomy" id="991905"/>
    <lineage>
        <taxon>Bacteria</taxon>
        <taxon>Pseudomonadati</taxon>
        <taxon>Pseudomonadota</taxon>
        <taxon>Alphaproteobacteria</taxon>
        <taxon>Rhodobacterales</taxon>
        <taxon>Paracoccaceae</taxon>
        <taxon>Polymorphum</taxon>
    </lineage>
</organism>
<dbReference type="RefSeq" id="WP_013652251.1">
    <property type="nucleotide sequence ID" value="NC_015259.1"/>
</dbReference>
<dbReference type="InterPro" id="IPR006016">
    <property type="entry name" value="UspA"/>
</dbReference>
<evidence type="ECO:0000259" key="2">
    <source>
        <dbReference type="Pfam" id="PF00582"/>
    </source>
</evidence>
<gene>
    <name evidence="3" type="ordered locus">SL003B_1506</name>
</gene>
<accession>F2J408</accession>
<dbReference type="STRING" id="991905.SL003B_1506"/>
<dbReference type="PANTHER" id="PTHR46268">
    <property type="entry name" value="STRESS RESPONSE PROTEIN NHAX"/>
    <property type="match status" value="1"/>
</dbReference>